<evidence type="ECO:0008006" key="3">
    <source>
        <dbReference type="Google" id="ProtNLM"/>
    </source>
</evidence>
<comment type="caution">
    <text evidence="1">The sequence shown here is derived from an EMBL/GenBank/DDBJ whole genome shotgun (WGS) entry which is preliminary data.</text>
</comment>
<proteinExistence type="predicted"/>
<dbReference type="AlphaFoldDB" id="A0A543IKW9"/>
<organism evidence="1 2">
    <name type="scientific">Actinomadura hallensis</name>
    <dbReference type="NCBI Taxonomy" id="337895"/>
    <lineage>
        <taxon>Bacteria</taxon>
        <taxon>Bacillati</taxon>
        <taxon>Actinomycetota</taxon>
        <taxon>Actinomycetes</taxon>
        <taxon>Streptosporangiales</taxon>
        <taxon>Thermomonosporaceae</taxon>
        <taxon>Actinomadura</taxon>
    </lineage>
</organism>
<dbReference type="Proteomes" id="UP000316706">
    <property type="component" value="Unassembled WGS sequence"/>
</dbReference>
<dbReference type="Gene3D" id="1.25.40.10">
    <property type="entry name" value="Tetratricopeptide repeat domain"/>
    <property type="match status" value="1"/>
</dbReference>
<name>A0A543IKW9_9ACTN</name>
<dbReference type="EMBL" id="VFPO01000001">
    <property type="protein sequence ID" value="TQM71227.1"/>
    <property type="molecule type" value="Genomic_DNA"/>
</dbReference>
<dbReference type="InterPro" id="IPR011990">
    <property type="entry name" value="TPR-like_helical_dom_sf"/>
</dbReference>
<dbReference type="RefSeq" id="WP_141972628.1">
    <property type="nucleotide sequence ID" value="NZ_VFPO01000001.1"/>
</dbReference>
<keyword evidence="2" id="KW-1185">Reference proteome</keyword>
<sequence>MLDEEGLRALQERVQNPPSLDEALPASKELVEALTPLAAESPAKYQAQLATAWKFRGVHLGLTEHQAEAEEAFATAADLFRGLATVTDPESLFTFAISLIDLADHRLKQDDDAVRRALEPIEEIRGLGEQLARDDATAAEDLQTHAARLHALALHRLGDHPAAIEQAERAHRGLTRMERRDPEARVLAAENLRTLGMSLSEVNRFKDARKRLEDSRYLFRRLAKREPELFLVEHALVTLAIAAIYLKEGKMTRAASYHEAAADLYRDAARLNPALHDEYRETVASLLELYRVEGDARSAERLTRRHSS</sequence>
<dbReference type="OrthoDB" id="3218567at2"/>
<protein>
    <recommendedName>
        <fullName evidence="3">Tetratricopeptide repeat protein</fullName>
    </recommendedName>
</protein>
<accession>A0A543IKW9</accession>
<evidence type="ECO:0000313" key="1">
    <source>
        <dbReference type="EMBL" id="TQM71227.1"/>
    </source>
</evidence>
<reference evidence="1 2" key="1">
    <citation type="submission" date="2019-06" db="EMBL/GenBank/DDBJ databases">
        <title>Sequencing the genomes of 1000 actinobacteria strains.</title>
        <authorList>
            <person name="Klenk H.-P."/>
        </authorList>
    </citation>
    <scope>NUCLEOTIDE SEQUENCE [LARGE SCALE GENOMIC DNA]</scope>
    <source>
        <strain evidence="1 2">DSM 45043</strain>
    </source>
</reference>
<dbReference type="SUPFAM" id="SSF48452">
    <property type="entry name" value="TPR-like"/>
    <property type="match status" value="1"/>
</dbReference>
<evidence type="ECO:0000313" key="2">
    <source>
        <dbReference type="Proteomes" id="UP000316706"/>
    </source>
</evidence>
<gene>
    <name evidence="1" type="ORF">FHX41_4986</name>
</gene>